<evidence type="ECO:0000313" key="3">
    <source>
        <dbReference type="Proteomes" id="UP001345013"/>
    </source>
</evidence>
<evidence type="ECO:0000256" key="1">
    <source>
        <dbReference type="SAM" id="MobiDB-lite"/>
    </source>
</evidence>
<accession>A0ABR0K881</accession>
<gene>
    <name evidence="2" type="ORF">LTR24_005797</name>
</gene>
<dbReference type="Proteomes" id="UP001345013">
    <property type="component" value="Unassembled WGS sequence"/>
</dbReference>
<reference evidence="2 3" key="1">
    <citation type="submission" date="2023-08" db="EMBL/GenBank/DDBJ databases">
        <title>Black Yeasts Isolated from many extreme environments.</title>
        <authorList>
            <person name="Coleine C."/>
            <person name="Stajich J.E."/>
            <person name="Selbmann L."/>
        </authorList>
    </citation>
    <scope>NUCLEOTIDE SEQUENCE [LARGE SCALE GENOMIC DNA]</scope>
    <source>
        <strain evidence="2 3">CCFEE 5885</strain>
    </source>
</reference>
<organism evidence="2 3">
    <name type="scientific">Lithohypha guttulata</name>
    <dbReference type="NCBI Taxonomy" id="1690604"/>
    <lineage>
        <taxon>Eukaryota</taxon>
        <taxon>Fungi</taxon>
        <taxon>Dikarya</taxon>
        <taxon>Ascomycota</taxon>
        <taxon>Pezizomycotina</taxon>
        <taxon>Eurotiomycetes</taxon>
        <taxon>Chaetothyriomycetidae</taxon>
        <taxon>Chaetothyriales</taxon>
        <taxon>Trichomeriaceae</taxon>
        <taxon>Lithohypha</taxon>
    </lineage>
</organism>
<feature type="region of interest" description="Disordered" evidence="1">
    <location>
        <begin position="116"/>
        <end position="137"/>
    </location>
</feature>
<name>A0ABR0K881_9EURO</name>
<dbReference type="EMBL" id="JAVRRG010000069">
    <property type="protein sequence ID" value="KAK5091798.1"/>
    <property type="molecule type" value="Genomic_DNA"/>
</dbReference>
<proteinExistence type="predicted"/>
<comment type="caution">
    <text evidence="2">The sequence shown here is derived from an EMBL/GenBank/DDBJ whole genome shotgun (WGS) entry which is preliminary data.</text>
</comment>
<keyword evidence="3" id="KW-1185">Reference proteome</keyword>
<evidence type="ECO:0000313" key="2">
    <source>
        <dbReference type="EMBL" id="KAK5091798.1"/>
    </source>
</evidence>
<sequence length="137" mass="14767">MSAPVLTLTTPSAPEPAMYIGDSHFDPLPFYEVLALQDAAACNLKQTLLLDQVVSQASTTCAAAAVRGLPYPTAPLMSSQDNSLRERGDLCFTTSTFVRITAYVPVPPYKVELVDQPQRSLPGPRDLPLSANHTHAQ</sequence>
<protein>
    <submittedName>
        <fullName evidence="2">Uncharacterized protein</fullName>
    </submittedName>
</protein>